<organism evidence="2 3">
    <name type="scientific">Coptotermes formosanus</name>
    <name type="common">Formosan subterranean termite</name>
    <dbReference type="NCBI Taxonomy" id="36987"/>
    <lineage>
        <taxon>Eukaryota</taxon>
        <taxon>Metazoa</taxon>
        <taxon>Ecdysozoa</taxon>
        <taxon>Arthropoda</taxon>
        <taxon>Hexapoda</taxon>
        <taxon>Insecta</taxon>
        <taxon>Pterygota</taxon>
        <taxon>Neoptera</taxon>
        <taxon>Polyneoptera</taxon>
        <taxon>Dictyoptera</taxon>
        <taxon>Blattodea</taxon>
        <taxon>Blattoidea</taxon>
        <taxon>Termitoidae</taxon>
        <taxon>Rhinotermitidae</taxon>
        <taxon>Coptotermes</taxon>
    </lineage>
</organism>
<evidence type="ECO:0000313" key="2">
    <source>
        <dbReference type="EMBL" id="GFG30861.1"/>
    </source>
</evidence>
<accession>A0A6L2PED0</accession>
<dbReference type="PANTHER" id="PTHR46060">
    <property type="entry name" value="MARINER MOS1 TRANSPOSASE-LIKE PROTEIN"/>
    <property type="match status" value="1"/>
</dbReference>
<dbReference type="AlphaFoldDB" id="A0A6L2PED0"/>
<dbReference type="InterPro" id="IPR052709">
    <property type="entry name" value="Transposase-MT_Hybrid"/>
</dbReference>
<dbReference type="Pfam" id="PF01359">
    <property type="entry name" value="Transposase_1"/>
    <property type="match status" value="1"/>
</dbReference>
<reference evidence="3" key="1">
    <citation type="submission" date="2020-01" db="EMBL/GenBank/DDBJ databases">
        <title>Draft genome sequence of the Termite Coptotermes fromosanus.</title>
        <authorList>
            <person name="Itakura S."/>
            <person name="Yosikawa Y."/>
            <person name="Umezawa K."/>
        </authorList>
    </citation>
    <scope>NUCLEOTIDE SEQUENCE [LARGE SCALE GENOMIC DNA]</scope>
</reference>
<evidence type="ECO:0000313" key="3">
    <source>
        <dbReference type="Proteomes" id="UP000502823"/>
    </source>
</evidence>
<dbReference type="InterPro" id="IPR001888">
    <property type="entry name" value="Transposase_1"/>
</dbReference>
<comment type="caution">
    <text evidence="2">The sequence shown here is derived from an EMBL/GenBank/DDBJ whole genome shotgun (WGS) entry which is preliminary data.</text>
</comment>
<protein>
    <submittedName>
        <fullName evidence="2">Uncharacterized protein</fullName>
    </submittedName>
</protein>
<dbReference type="Proteomes" id="UP000502823">
    <property type="component" value="Unassembled WGS sequence"/>
</dbReference>
<dbReference type="InterPro" id="IPR036397">
    <property type="entry name" value="RNaseH_sf"/>
</dbReference>
<dbReference type="OrthoDB" id="6760456at2759"/>
<gene>
    <name evidence="2" type="ORF">Cfor_10274</name>
</gene>
<feature type="region of interest" description="Disordered" evidence="1">
    <location>
        <begin position="28"/>
        <end position="55"/>
    </location>
</feature>
<sequence>MELKEQVRNDPDLLAKVVTGDQSLIYGYDPETKQQSSRSNCPSSPRPKKGRQTKSNVKSMLICFFDSNGIIHKEFVPPGQTVNAKFYYDVLRRFREGMWRKRPDKWRTTNWVLHHGNASADTALAVQQF</sequence>
<dbReference type="GO" id="GO:0003676">
    <property type="term" value="F:nucleic acid binding"/>
    <property type="evidence" value="ECO:0007669"/>
    <property type="project" value="InterPro"/>
</dbReference>
<dbReference type="EMBL" id="BLKM01000258">
    <property type="protein sequence ID" value="GFG30861.1"/>
    <property type="molecule type" value="Genomic_DNA"/>
</dbReference>
<dbReference type="Gene3D" id="3.30.420.10">
    <property type="entry name" value="Ribonuclease H-like superfamily/Ribonuclease H"/>
    <property type="match status" value="1"/>
</dbReference>
<proteinExistence type="predicted"/>
<dbReference type="InParanoid" id="A0A6L2PED0"/>
<evidence type="ECO:0000256" key="1">
    <source>
        <dbReference type="SAM" id="MobiDB-lite"/>
    </source>
</evidence>
<name>A0A6L2PED0_COPFO</name>
<dbReference type="PANTHER" id="PTHR46060:SF1">
    <property type="entry name" value="MARINER MOS1 TRANSPOSASE-LIKE PROTEIN"/>
    <property type="match status" value="1"/>
</dbReference>
<keyword evidence="3" id="KW-1185">Reference proteome</keyword>